<feature type="binding site" evidence="7">
    <location>
        <position position="57"/>
    </location>
    <ligand>
        <name>substrate</name>
    </ligand>
</feature>
<comment type="catalytic activity">
    <reaction evidence="7">
        <text>(8S)-8-amino-7-oxononanoate + S-adenosyl-L-methionine = S-adenosyl-4-methylsulfanyl-2-oxobutanoate + (7R,8S)-7,8-diammoniononanoate</text>
        <dbReference type="Rhea" id="RHEA:16861"/>
        <dbReference type="ChEBI" id="CHEBI:16490"/>
        <dbReference type="ChEBI" id="CHEBI:59789"/>
        <dbReference type="ChEBI" id="CHEBI:149468"/>
        <dbReference type="ChEBI" id="CHEBI:149469"/>
        <dbReference type="EC" id="2.6.1.62"/>
    </reaction>
</comment>
<name>A0ABW4RXV7_9ACTN</name>
<dbReference type="CDD" id="cd00610">
    <property type="entry name" value="OAT_like"/>
    <property type="match status" value="1"/>
</dbReference>
<accession>A0ABW4RXV7</accession>
<dbReference type="InterPro" id="IPR005815">
    <property type="entry name" value="BioA"/>
</dbReference>
<protein>
    <recommendedName>
        <fullName evidence="7">Adenosylmethionine-8-amino-7-oxononanoate aminotransferase</fullName>
        <ecNumber evidence="7">2.6.1.62</ecNumber>
    </recommendedName>
    <alternativeName>
        <fullName evidence="7">7,8-diamino-pelargonic acid aminotransferase</fullName>
        <shortName evidence="7">DAPA AT</shortName>
        <shortName evidence="7">DAPA aminotransferase</shortName>
    </alternativeName>
    <alternativeName>
        <fullName evidence="7">7,8-diaminononanoate synthase</fullName>
        <shortName evidence="7">DANS</shortName>
    </alternativeName>
    <alternativeName>
        <fullName evidence="7">Diaminopelargonic acid synthase</fullName>
    </alternativeName>
</protein>
<evidence type="ECO:0000256" key="3">
    <source>
        <dbReference type="ARBA" id="ARBA00022679"/>
    </source>
</evidence>
<organism evidence="8 9">
    <name type="scientific">Luteococcus peritonei</name>
    <dbReference type="NCBI Taxonomy" id="88874"/>
    <lineage>
        <taxon>Bacteria</taxon>
        <taxon>Bacillati</taxon>
        <taxon>Actinomycetota</taxon>
        <taxon>Actinomycetes</taxon>
        <taxon>Propionibacteriales</taxon>
        <taxon>Propionibacteriaceae</taxon>
        <taxon>Luteococcus</taxon>
    </lineage>
</organism>
<dbReference type="PANTHER" id="PTHR42684">
    <property type="entry name" value="ADENOSYLMETHIONINE-8-AMINO-7-OXONONANOATE AMINOTRANSFERASE"/>
    <property type="match status" value="1"/>
</dbReference>
<comment type="similarity">
    <text evidence="7">Belongs to the class-III pyridoxal-phosphate-dependent aminotransferase family. BioA subfamily.</text>
</comment>
<evidence type="ECO:0000256" key="2">
    <source>
        <dbReference type="ARBA" id="ARBA00022576"/>
    </source>
</evidence>
<feature type="binding site" evidence="7">
    <location>
        <position position="399"/>
    </location>
    <ligand>
        <name>substrate</name>
    </ligand>
</feature>
<dbReference type="PROSITE" id="PS00600">
    <property type="entry name" value="AA_TRANSFER_CLASS_3"/>
    <property type="match status" value="1"/>
</dbReference>
<dbReference type="Proteomes" id="UP001597326">
    <property type="component" value="Unassembled WGS sequence"/>
</dbReference>
<dbReference type="HAMAP" id="MF_00834">
    <property type="entry name" value="BioA"/>
    <property type="match status" value="1"/>
</dbReference>
<comment type="cofactor">
    <cofactor evidence="1 7">
        <name>pyridoxal 5'-phosphate</name>
        <dbReference type="ChEBI" id="CHEBI:597326"/>
    </cofactor>
</comment>
<dbReference type="InterPro" id="IPR049704">
    <property type="entry name" value="Aminotrans_3_PPA_site"/>
</dbReference>
<feature type="binding site" evidence="7">
    <location>
        <position position="255"/>
    </location>
    <ligand>
        <name>pyridoxal 5'-phosphate</name>
        <dbReference type="ChEBI" id="CHEBI:597326"/>
    </ligand>
</feature>
<feature type="binding site" evidence="7">
    <location>
        <position position="284"/>
    </location>
    <ligand>
        <name>substrate</name>
    </ligand>
</feature>
<dbReference type="EMBL" id="JBHUFZ010000028">
    <property type="protein sequence ID" value="MFD1890919.1"/>
    <property type="molecule type" value="Genomic_DNA"/>
</dbReference>
<gene>
    <name evidence="7 8" type="primary">bioA</name>
    <name evidence="8" type="ORF">ACFSCS_12105</name>
</gene>
<comment type="subcellular location">
    <subcellularLocation>
        <location evidence="7">Cytoplasm</location>
    </subcellularLocation>
</comment>
<evidence type="ECO:0000256" key="7">
    <source>
        <dbReference type="HAMAP-Rule" id="MF_00834"/>
    </source>
</evidence>
<feature type="modified residue" description="N6-(pyridoxal phosphate)lysine" evidence="7">
    <location>
        <position position="284"/>
    </location>
</feature>
<sequence length="437" mass="46890">MTHPAALLEADRRHLWHPYASTAEPGPLRCVTEAHGTRLVLDDGTGPVEVVDAMASWWCQVHGYRNPVLDRALHEQVDRFSHVMFGGLTHAGAVGLAERLVAMTPDPLQRVFLADSGSVAMEVALKLARQYQVARAGGRPTRRMRCAALRGAYHGDTWGVMALCDPEGGMHAMYAGAVEQHLFLPRPPGFAADEAQLQSWAEQARALVHAHRDELAAIVVEPVLQGAGGMWPWAPAALRELRALADTYELLLVADEIATGLGRTGRLWACDWAEVVPDVLVLGKAMTGGYCTQAAVVATEQVARTVSQGCGALMHGPTFMANPLACAVSSASLDLLADGWQHQVPALEQGLRSGLAGLQDHRGVTDVRVLGGTAAVELTRPVDLPLATRVAIEHGVWLRPFRNLVYAMPPYVCTAEDLATITGAMRAVVDALTEEAC</sequence>
<keyword evidence="4 7" id="KW-0949">S-adenosyl-L-methionine</keyword>
<dbReference type="InterPro" id="IPR015424">
    <property type="entry name" value="PyrdxlP-dep_Trfase"/>
</dbReference>
<feature type="binding site" evidence="7">
    <location>
        <begin position="317"/>
        <end position="318"/>
    </location>
    <ligand>
        <name>pyridoxal 5'-phosphate</name>
        <dbReference type="ChEBI" id="CHEBI:597326"/>
    </ligand>
</feature>
<dbReference type="Gene3D" id="3.40.640.10">
    <property type="entry name" value="Type I PLP-dependent aspartate aminotransferase-like (Major domain)"/>
    <property type="match status" value="1"/>
</dbReference>
<keyword evidence="5 7" id="KW-0093">Biotin biosynthesis</keyword>
<evidence type="ECO:0000256" key="1">
    <source>
        <dbReference type="ARBA" id="ARBA00001933"/>
    </source>
</evidence>
<keyword evidence="6 7" id="KW-0663">Pyridoxal phosphate</keyword>
<feature type="binding site" evidence="7">
    <location>
        <begin position="117"/>
        <end position="118"/>
    </location>
    <ligand>
        <name>pyridoxal 5'-phosphate</name>
        <dbReference type="ChEBI" id="CHEBI:597326"/>
    </ligand>
</feature>
<evidence type="ECO:0000256" key="6">
    <source>
        <dbReference type="ARBA" id="ARBA00022898"/>
    </source>
</evidence>
<evidence type="ECO:0000256" key="5">
    <source>
        <dbReference type="ARBA" id="ARBA00022756"/>
    </source>
</evidence>
<dbReference type="InterPro" id="IPR005814">
    <property type="entry name" value="Aminotrans_3"/>
</dbReference>
<keyword evidence="7" id="KW-0963">Cytoplasm</keyword>
<evidence type="ECO:0000256" key="4">
    <source>
        <dbReference type="ARBA" id="ARBA00022691"/>
    </source>
</evidence>
<comment type="pathway">
    <text evidence="7">Cofactor biosynthesis; biotin biosynthesis; 7,8-diaminononanoate from 8-amino-7-oxononanoate (SAM route): step 1/1.</text>
</comment>
<dbReference type="Gene3D" id="3.90.1150.10">
    <property type="entry name" value="Aspartate Aminotransferase, domain 1"/>
    <property type="match status" value="1"/>
</dbReference>
<keyword evidence="9" id="KW-1185">Reference proteome</keyword>
<dbReference type="GO" id="GO:0004015">
    <property type="term" value="F:adenosylmethionine-8-amino-7-oxononanoate transaminase activity"/>
    <property type="evidence" value="ECO:0007669"/>
    <property type="project" value="UniProtKB-EC"/>
</dbReference>
<dbReference type="SUPFAM" id="SSF53383">
    <property type="entry name" value="PLP-dependent transferases"/>
    <property type="match status" value="1"/>
</dbReference>
<dbReference type="EC" id="2.6.1.62" evidence="7"/>
<dbReference type="Pfam" id="PF00202">
    <property type="entry name" value="Aminotran_3"/>
    <property type="match status" value="1"/>
</dbReference>
<proteinExistence type="inferred from homology"/>
<dbReference type="PANTHER" id="PTHR42684:SF17">
    <property type="entry name" value="ADENOSYLMETHIONINE-8-AMINO-7-OXONONANOATE AMINOTRANSFERASE"/>
    <property type="match status" value="1"/>
</dbReference>
<dbReference type="NCBIfam" id="TIGR00508">
    <property type="entry name" value="bioA"/>
    <property type="match status" value="1"/>
</dbReference>
<comment type="subunit">
    <text evidence="7">Homodimer.</text>
</comment>
<reference evidence="9" key="1">
    <citation type="journal article" date="2019" name="Int. J. Syst. Evol. Microbiol.">
        <title>The Global Catalogue of Microorganisms (GCM) 10K type strain sequencing project: providing services to taxonomists for standard genome sequencing and annotation.</title>
        <authorList>
            <consortium name="The Broad Institute Genomics Platform"/>
            <consortium name="The Broad Institute Genome Sequencing Center for Infectious Disease"/>
            <person name="Wu L."/>
            <person name="Ma J."/>
        </authorList>
    </citation>
    <scope>NUCLEOTIDE SEQUENCE [LARGE SCALE GENOMIC DNA]</scope>
    <source>
        <strain evidence="9">CAIM 431</strain>
    </source>
</reference>
<dbReference type="InterPro" id="IPR015421">
    <property type="entry name" value="PyrdxlP-dep_Trfase_major"/>
</dbReference>
<comment type="caution">
    <text evidence="8">The sequence shown here is derived from an EMBL/GenBank/DDBJ whole genome shotgun (WGS) entry which is preliminary data.</text>
</comment>
<feature type="binding site" evidence="7">
    <location>
        <position position="153"/>
    </location>
    <ligand>
        <name>substrate</name>
    </ligand>
</feature>
<evidence type="ECO:0000313" key="9">
    <source>
        <dbReference type="Proteomes" id="UP001597326"/>
    </source>
</evidence>
<feature type="site" description="Participates in the substrate recognition with KAPA and in a stacking interaction with the adenine ring of SAM" evidence="7">
    <location>
        <position position="19"/>
    </location>
</feature>
<keyword evidence="2 7" id="KW-0032">Aminotransferase</keyword>
<keyword evidence="3 7" id="KW-0808">Transferase</keyword>
<feature type="binding site" evidence="7">
    <location>
        <position position="316"/>
    </location>
    <ligand>
        <name>substrate</name>
    </ligand>
</feature>
<dbReference type="InterPro" id="IPR015422">
    <property type="entry name" value="PyrdxlP-dep_Trfase_small"/>
</dbReference>
<comment type="function">
    <text evidence="7">Catalyzes the transfer of the alpha-amino group from S-adenosyl-L-methionine (SAM) to 7-keto-8-aminopelargonic acid (KAPA) to form 7,8-diaminopelargonic acid (DAPA). It is the only aminotransferase known to utilize SAM as an amino donor.</text>
</comment>
<evidence type="ECO:0000313" key="8">
    <source>
        <dbReference type="EMBL" id="MFD1890919.1"/>
    </source>
</evidence>
<dbReference type="RefSeq" id="WP_343874501.1">
    <property type="nucleotide sequence ID" value="NZ_BAAAIX010000026.1"/>
</dbReference>